<evidence type="ECO:0000256" key="1">
    <source>
        <dbReference type="SAM" id="Phobius"/>
    </source>
</evidence>
<proteinExistence type="predicted"/>
<protein>
    <submittedName>
        <fullName evidence="3">Uncharacterized protein</fullName>
    </submittedName>
</protein>
<feature type="transmembrane region" description="Helical" evidence="1">
    <location>
        <begin position="62"/>
        <end position="83"/>
    </location>
</feature>
<feature type="chain" id="PRO_5045653084" evidence="2">
    <location>
        <begin position="22"/>
        <end position="106"/>
    </location>
</feature>
<sequence>MIKIIALLIGFAVSVFVAAHAATFFEEDSCLDAGGKIESPTGACSLNRDGSYVPLLSRPDLYAFWTLFTFIMLTPGCASAWILQKMLTRARDRFGSTKLDGSVGSI</sequence>
<keyword evidence="4" id="KW-1185">Reference proteome</keyword>
<keyword evidence="2" id="KW-0732">Signal</keyword>
<evidence type="ECO:0000313" key="4">
    <source>
        <dbReference type="Proteomes" id="UP001595886"/>
    </source>
</evidence>
<organism evidence="3 4">
    <name type="scientific">Dokdonella ginsengisoli</name>
    <dbReference type="NCBI Taxonomy" id="363846"/>
    <lineage>
        <taxon>Bacteria</taxon>
        <taxon>Pseudomonadati</taxon>
        <taxon>Pseudomonadota</taxon>
        <taxon>Gammaproteobacteria</taxon>
        <taxon>Lysobacterales</taxon>
        <taxon>Rhodanobacteraceae</taxon>
        <taxon>Dokdonella</taxon>
    </lineage>
</organism>
<name>A0ABV9QRG6_9GAMM</name>
<dbReference type="RefSeq" id="WP_380018993.1">
    <property type="nucleotide sequence ID" value="NZ_JBHSHD010000003.1"/>
</dbReference>
<keyword evidence="1" id="KW-0472">Membrane</keyword>
<keyword evidence="1" id="KW-0812">Transmembrane</keyword>
<evidence type="ECO:0000256" key="2">
    <source>
        <dbReference type="SAM" id="SignalP"/>
    </source>
</evidence>
<dbReference type="Proteomes" id="UP001595886">
    <property type="component" value="Unassembled WGS sequence"/>
</dbReference>
<comment type="caution">
    <text evidence="3">The sequence shown here is derived from an EMBL/GenBank/DDBJ whole genome shotgun (WGS) entry which is preliminary data.</text>
</comment>
<accession>A0ABV9QRG6</accession>
<dbReference type="EMBL" id="JBHSHD010000003">
    <property type="protein sequence ID" value="MFC4819239.1"/>
    <property type="molecule type" value="Genomic_DNA"/>
</dbReference>
<reference evidence="4" key="1">
    <citation type="journal article" date="2019" name="Int. J. Syst. Evol. Microbiol.">
        <title>The Global Catalogue of Microorganisms (GCM) 10K type strain sequencing project: providing services to taxonomists for standard genome sequencing and annotation.</title>
        <authorList>
            <consortium name="The Broad Institute Genomics Platform"/>
            <consortium name="The Broad Institute Genome Sequencing Center for Infectious Disease"/>
            <person name="Wu L."/>
            <person name="Ma J."/>
        </authorList>
    </citation>
    <scope>NUCLEOTIDE SEQUENCE [LARGE SCALE GENOMIC DNA]</scope>
    <source>
        <strain evidence="4">CCUG 30340</strain>
    </source>
</reference>
<feature type="signal peptide" evidence="2">
    <location>
        <begin position="1"/>
        <end position="21"/>
    </location>
</feature>
<gene>
    <name evidence="3" type="ORF">ACFO6Q_02825</name>
</gene>
<evidence type="ECO:0000313" key="3">
    <source>
        <dbReference type="EMBL" id="MFC4819239.1"/>
    </source>
</evidence>
<keyword evidence="1" id="KW-1133">Transmembrane helix</keyword>